<name>A0A7J6P4E5_PEROL</name>
<keyword evidence="1" id="KW-0880">Kelch repeat</keyword>
<evidence type="ECO:0000256" key="4">
    <source>
        <dbReference type="SAM" id="MobiDB-lite"/>
    </source>
</evidence>
<dbReference type="SMART" id="SM00612">
    <property type="entry name" value="Kelch"/>
    <property type="match status" value="6"/>
</dbReference>
<dbReference type="PANTHER" id="PTHR46344">
    <property type="entry name" value="OS02G0202900 PROTEIN"/>
    <property type="match status" value="1"/>
</dbReference>
<dbReference type="InterPro" id="IPR000210">
    <property type="entry name" value="BTB/POZ_dom"/>
</dbReference>
<dbReference type="Pfam" id="PF24681">
    <property type="entry name" value="Kelch_KLHDC2_KLHL20_DRC7"/>
    <property type="match status" value="1"/>
</dbReference>
<dbReference type="InterPro" id="IPR015915">
    <property type="entry name" value="Kelch-typ_b-propeller"/>
</dbReference>
<evidence type="ECO:0000313" key="6">
    <source>
        <dbReference type="EMBL" id="KAF4690975.1"/>
    </source>
</evidence>
<comment type="caution">
    <text evidence="6">The sequence shown here is derived from an EMBL/GenBank/DDBJ whole genome shotgun (WGS) entry which is preliminary data.</text>
</comment>
<evidence type="ECO:0000256" key="1">
    <source>
        <dbReference type="ARBA" id="ARBA00022441"/>
    </source>
</evidence>
<sequence length="671" mass="73847">MPRRQSGDSSTKSNKGRKASTTPTPTPGAAEGGLGAVFAAAIPTQQDVSPAAAGAAGDTFAADFPTFEEGPAPPKGVAPPRKGSARTAPPPPRPTNVPTMATSNDDAMAPSNATPKKSPHSDGGEMAPPSTVRSEDDVDDAAKQQNGTSYAGDDFEGLVGDLRRTFIGWLKKTELQLIRQREDIQSSRQDFEDEKKRVWEQFVQERQREAGKQEEDRRRADLEMQNQLRQVEIERSDARQKMADERSRFESEREEAMHALSAQEDAYNKDKSSFDTDRSRIVDHSMANESMVALNVGGTTFETSRQTLCQQEGSFLEAILSGRYEVPKDADGRVFLDRDPEMFRQILNFLRNPMNPPCPRDATESMLLAREAAFYGIRFFPFPLVFALGGNSGNEYLRSVEVLDLANQCWRPCRQMNTERSYFGSAVANSRLFAFGGQNLDYKALSETEVYDTLRDTWMLGASLNIPRRNCAGVSHNDGRIFAVGGFDGSHILSSVEAFDPRMRNWMEVAPLSTPRSSCSAVSTPDGNIWAIGGTSGSRLRTVEVYDVRANKWMPAQGCDLIEERSAAAAVNYLGNIFAFGGIDNEQNIHSTVESLRVSEITKGWSFRAQPAINRMDCAAATYGDSILVGGGQNGEVQTSVETYDPVSDTWMPAPPMLFPRYGHQYAVVNL</sequence>
<dbReference type="SMART" id="SM00225">
    <property type="entry name" value="BTB"/>
    <property type="match status" value="1"/>
</dbReference>
<dbReference type="InterPro" id="IPR006652">
    <property type="entry name" value="Kelch_1"/>
</dbReference>
<keyword evidence="2" id="KW-0677">Repeat</keyword>
<dbReference type="Gene3D" id="2.120.10.80">
    <property type="entry name" value="Kelch-type beta propeller"/>
    <property type="match status" value="1"/>
</dbReference>
<dbReference type="AlphaFoldDB" id="A0A7J6P4E5"/>
<gene>
    <name evidence="6" type="primary">KCTD3</name>
    <name evidence="6" type="ORF">FOZ60_016451</name>
</gene>
<feature type="compositionally biased region" description="Low complexity" evidence="4">
    <location>
        <begin position="19"/>
        <end position="29"/>
    </location>
</feature>
<protein>
    <submittedName>
        <fullName evidence="6">BTB/POZ domain-containing protein kctd3</fullName>
    </submittedName>
</protein>
<dbReference type="PANTHER" id="PTHR46344:SF27">
    <property type="entry name" value="KELCH REPEAT SUPERFAMILY PROTEIN"/>
    <property type="match status" value="1"/>
</dbReference>
<proteinExistence type="predicted"/>
<dbReference type="Gene3D" id="3.30.710.10">
    <property type="entry name" value="Potassium Channel Kv1.1, Chain A"/>
    <property type="match status" value="1"/>
</dbReference>
<feature type="compositionally biased region" description="Polar residues" evidence="4">
    <location>
        <begin position="96"/>
        <end position="115"/>
    </location>
</feature>
<evidence type="ECO:0000256" key="3">
    <source>
        <dbReference type="SAM" id="Coils"/>
    </source>
</evidence>
<dbReference type="SUPFAM" id="SSF54695">
    <property type="entry name" value="POZ domain"/>
    <property type="match status" value="1"/>
</dbReference>
<dbReference type="OrthoDB" id="191037at2759"/>
<dbReference type="CDD" id="cd18316">
    <property type="entry name" value="BTB_POZ_KCTD-like"/>
    <property type="match status" value="1"/>
</dbReference>
<dbReference type="SUPFAM" id="SSF117281">
    <property type="entry name" value="Kelch motif"/>
    <property type="match status" value="1"/>
</dbReference>
<feature type="region of interest" description="Disordered" evidence="4">
    <location>
        <begin position="1"/>
        <end position="32"/>
    </location>
</feature>
<feature type="coiled-coil region" evidence="3">
    <location>
        <begin position="228"/>
        <end position="255"/>
    </location>
</feature>
<evidence type="ECO:0000313" key="7">
    <source>
        <dbReference type="Proteomes" id="UP000541610"/>
    </source>
</evidence>
<dbReference type="Pfam" id="PF01344">
    <property type="entry name" value="Kelch_1"/>
    <property type="match status" value="1"/>
</dbReference>
<dbReference type="Pfam" id="PF02214">
    <property type="entry name" value="BTB_2"/>
    <property type="match status" value="1"/>
</dbReference>
<evidence type="ECO:0000256" key="2">
    <source>
        <dbReference type="ARBA" id="ARBA00022737"/>
    </source>
</evidence>
<feature type="domain" description="BTB" evidence="5">
    <location>
        <begin position="290"/>
        <end position="392"/>
    </location>
</feature>
<dbReference type="PRINTS" id="PR00501">
    <property type="entry name" value="KELCHREPEAT"/>
</dbReference>
<dbReference type="InterPro" id="IPR011333">
    <property type="entry name" value="SKP1/BTB/POZ_sf"/>
</dbReference>
<keyword evidence="3" id="KW-0175">Coiled coil</keyword>
<feature type="region of interest" description="Disordered" evidence="4">
    <location>
        <begin position="60"/>
        <end position="157"/>
    </location>
</feature>
<accession>A0A7J6P4E5</accession>
<reference evidence="6 7" key="1">
    <citation type="submission" date="2020-04" db="EMBL/GenBank/DDBJ databases">
        <title>Perkinsus olseni comparative genomics.</title>
        <authorList>
            <person name="Bogema D.R."/>
        </authorList>
    </citation>
    <scope>NUCLEOTIDE SEQUENCE [LARGE SCALE GENOMIC DNA]</scope>
    <source>
        <strain evidence="6">00978-12</strain>
    </source>
</reference>
<dbReference type="Proteomes" id="UP000541610">
    <property type="component" value="Unassembled WGS sequence"/>
</dbReference>
<dbReference type="InterPro" id="IPR003131">
    <property type="entry name" value="T1-type_BTB"/>
</dbReference>
<evidence type="ECO:0000259" key="5">
    <source>
        <dbReference type="SMART" id="SM00225"/>
    </source>
</evidence>
<organism evidence="6 7">
    <name type="scientific">Perkinsus olseni</name>
    <name type="common">Perkinsus atlanticus</name>
    <dbReference type="NCBI Taxonomy" id="32597"/>
    <lineage>
        <taxon>Eukaryota</taxon>
        <taxon>Sar</taxon>
        <taxon>Alveolata</taxon>
        <taxon>Perkinsozoa</taxon>
        <taxon>Perkinsea</taxon>
        <taxon>Perkinsida</taxon>
        <taxon>Perkinsidae</taxon>
        <taxon>Perkinsus</taxon>
    </lineage>
</organism>
<dbReference type="GO" id="GO:0051260">
    <property type="term" value="P:protein homooligomerization"/>
    <property type="evidence" value="ECO:0007669"/>
    <property type="project" value="InterPro"/>
</dbReference>
<dbReference type="EMBL" id="JABANP010000088">
    <property type="protein sequence ID" value="KAF4690975.1"/>
    <property type="molecule type" value="Genomic_DNA"/>
</dbReference>